<keyword evidence="1" id="KW-0067">ATP-binding</keyword>
<evidence type="ECO:0000313" key="5">
    <source>
        <dbReference type="Proteomes" id="UP000078292"/>
    </source>
</evidence>
<dbReference type="PROSITE" id="PS50975">
    <property type="entry name" value="ATP_GRASP"/>
    <property type="match status" value="1"/>
</dbReference>
<evidence type="ECO:0000313" key="4">
    <source>
        <dbReference type="EMBL" id="OAV51897.1"/>
    </source>
</evidence>
<dbReference type="InterPro" id="IPR048764">
    <property type="entry name" value="PylC_N"/>
</dbReference>
<dbReference type="InterPro" id="IPR003806">
    <property type="entry name" value="ATP-grasp_PylC-type"/>
</dbReference>
<keyword evidence="5" id="KW-1185">Reference proteome</keyword>
<comment type="caution">
    <text evidence="4">The sequence shown here is derived from an EMBL/GenBank/DDBJ whole genome shotgun (WGS) entry which is preliminary data.</text>
</comment>
<gene>
    <name evidence="4" type="ORF">A6F49_01490</name>
</gene>
<accession>A0A1B7LV31</accession>
<dbReference type="Gene3D" id="3.40.50.20">
    <property type="match status" value="1"/>
</dbReference>
<sequence>MRIVISSAGRRVYLVQWFREALYEAGIVGEVIVIEHDPNAATAAAADSYRPIPAFTSPDYAPAMLDIIDELRPELFLSLNDHELTTLSEGLADELRARGVVTPVLEQQSHRAVADKLMMSQVLQNAGICTPRPVLLPDVAAVHDLISSTNNIIVKARWGSGSSGLRRFPSHEARRRVEGRYQNATDAEALGFDDIIVQPDVGGVEYGLDVITAVRGGPVEGVLARQKLGMRHGETSNAKTVKNTPFIGLAAALNAALGIRGSVDVDVLVADDDVPYVIDVNPRFGGGYPFVHVAGADVPHFYLASTLGFTPRPDWDQYRIGCIGSKHEGIIGFDAADTPAAQPANRRQPLTSSIQKRVGI</sequence>
<name>A0A1B7LV31_9MICC</name>
<feature type="region of interest" description="Disordered" evidence="2">
    <location>
        <begin position="338"/>
        <end position="360"/>
    </location>
</feature>
<dbReference type="Pfam" id="PF02655">
    <property type="entry name" value="ATP-grasp_3"/>
    <property type="match status" value="1"/>
</dbReference>
<dbReference type="RefSeq" id="WP_067605874.1">
    <property type="nucleotide sequence ID" value="NZ_LXEY01000113.1"/>
</dbReference>
<dbReference type="SUPFAM" id="SSF56059">
    <property type="entry name" value="Glutathione synthetase ATP-binding domain-like"/>
    <property type="match status" value="1"/>
</dbReference>
<evidence type="ECO:0000256" key="2">
    <source>
        <dbReference type="SAM" id="MobiDB-lite"/>
    </source>
</evidence>
<dbReference type="Pfam" id="PF21360">
    <property type="entry name" value="PylC-like_N"/>
    <property type="match status" value="1"/>
</dbReference>
<protein>
    <recommendedName>
        <fullName evidence="3">ATP-grasp domain-containing protein</fullName>
    </recommendedName>
</protein>
<dbReference type="Gene3D" id="3.30.1490.20">
    <property type="entry name" value="ATP-grasp fold, A domain"/>
    <property type="match status" value="1"/>
</dbReference>
<dbReference type="Proteomes" id="UP000078292">
    <property type="component" value="Unassembled WGS sequence"/>
</dbReference>
<dbReference type="GO" id="GO:0005524">
    <property type="term" value="F:ATP binding"/>
    <property type="evidence" value="ECO:0007669"/>
    <property type="project" value="UniProtKB-UniRule"/>
</dbReference>
<dbReference type="Gene3D" id="3.30.470.20">
    <property type="entry name" value="ATP-grasp fold, B domain"/>
    <property type="match status" value="1"/>
</dbReference>
<feature type="domain" description="ATP-grasp" evidence="3">
    <location>
        <begin position="120"/>
        <end position="307"/>
    </location>
</feature>
<proteinExistence type="predicted"/>
<dbReference type="OrthoDB" id="24041at2"/>
<dbReference type="AlphaFoldDB" id="A0A1B7LV31"/>
<dbReference type="EMBL" id="LXEY01000113">
    <property type="protein sequence ID" value="OAV51897.1"/>
    <property type="molecule type" value="Genomic_DNA"/>
</dbReference>
<feature type="compositionally biased region" description="Polar residues" evidence="2">
    <location>
        <begin position="348"/>
        <end position="360"/>
    </location>
</feature>
<organism evidence="4 5">
    <name type="scientific">Enteractinococcus helveticum</name>
    <dbReference type="NCBI Taxonomy" id="1837282"/>
    <lineage>
        <taxon>Bacteria</taxon>
        <taxon>Bacillati</taxon>
        <taxon>Actinomycetota</taxon>
        <taxon>Actinomycetes</taxon>
        <taxon>Micrococcales</taxon>
        <taxon>Micrococcaceae</taxon>
    </lineage>
</organism>
<dbReference type="InterPro" id="IPR011761">
    <property type="entry name" value="ATP-grasp"/>
</dbReference>
<dbReference type="GO" id="GO:0046872">
    <property type="term" value="F:metal ion binding"/>
    <property type="evidence" value="ECO:0007669"/>
    <property type="project" value="InterPro"/>
</dbReference>
<keyword evidence="1" id="KW-0547">Nucleotide-binding</keyword>
<dbReference type="STRING" id="1837282.A6F49_01490"/>
<evidence type="ECO:0000256" key="1">
    <source>
        <dbReference type="PROSITE-ProRule" id="PRU00409"/>
    </source>
</evidence>
<reference evidence="4 5" key="1">
    <citation type="submission" date="2016-04" db="EMBL/GenBank/DDBJ databases">
        <title>First whole genome shotgun sequence of the bacterium Enteractinococcus sp. strain UASWS1574.</title>
        <authorList>
            <person name="Crovadore J."/>
            <person name="Chablais R."/>
            <person name="Lefort F."/>
        </authorList>
    </citation>
    <scope>NUCLEOTIDE SEQUENCE [LARGE SCALE GENOMIC DNA]</scope>
    <source>
        <strain evidence="4 5">UASWS1574</strain>
    </source>
</reference>
<evidence type="ECO:0000259" key="3">
    <source>
        <dbReference type="PROSITE" id="PS50975"/>
    </source>
</evidence>
<dbReference type="InterPro" id="IPR013815">
    <property type="entry name" value="ATP_grasp_subdomain_1"/>
</dbReference>